<dbReference type="InterPro" id="IPR001460">
    <property type="entry name" value="PCN-bd_Tpept"/>
</dbReference>
<feature type="domain" description="Penicillin-binding protein transpeptidase" evidence="11">
    <location>
        <begin position="346"/>
        <end position="669"/>
    </location>
</feature>
<dbReference type="GO" id="GO:0005886">
    <property type="term" value="C:plasma membrane"/>
    <property type="evidence" value="ECO:0007669"/>
    <property type="project" value="UniProtKB-SubCell"/>
</dbReference>
<dbReference type="Gene3D" id="3.90.1310.10">
    <property type="entry name" value="Penicillin-binding protein 2a (Domain 2)"/>
    <property type="match status" value="1"/>
</dbReference>
<feature type="domain" description="Penicillin-binding protein dimerisation" evidence="12">
    <location>
        <begin position="68"/>
        <end position="306"/>
    </location>
</feature>
<reference evidence="13 14" key="1">
    <citation type="submission" date="2020-03" db="EMBL/GenBank/DDBJ databases">
        <title>Comparative genomics of Weissella paramesenteroides.</title>
        <authorList>
            <person name="Kant R."/>
            <person name="Takala T."/>
            <person name="Saris P."/>
        </authorList>
    </citation>
    <scope>NUCLEOTIDE SEQUENCE [LARGE SCALE GENOMIC DNA]</scope>
    <source>
        <strain evidence="13 14">SJ27-4</strain>
    </source>
</reference>
<evidence type="ECO:0000256" key="2">
    <source>
        <dbReference type="ARBA" id="ARBA00007171"/>
    </source>
</evidence>
<dbReference type="InterPro" id="IPR012338">
    <property type="entry name" value="Beta-lactam/transpept-like"/>
</dbReference>
<evidence type="ECO:0000256" key="9">
    <source>
        <dbReference type="ARBA" id="ARBA00023316"/>
    </source>
</evidence>
<evidence type="ECO:0000256" key="4">
    <source>
        <dbReference type="ARBA" id="ARBA00022692"/>
    </source>
</evidence>
<evidence type="ECO:0000313" key="13">
    <source>
        <dbReference type="EMBL" id="MDF8370614.1"/>
    </source>
</evidence>
<dbReference type="GO" id="GO:0009252">
    <property type="term" value="P:peptidoglycan biosynthetic process"/>
    <property type="evidence" value="ECO:0007669"/>
    <property type="project" value="UniProtKB-KW"/>
</dbReference>
<evidence type="ECO:0000256" key="8">
    <source>
        <dbReference type="ARBA" id="ARBA00023136"/>
    </source>
</evidence>
<keyword evidence="7 10" id="KW-1133">Transmembrane helix</keyword>
<comment type="similarity">
    <text evidence="2">Belongs to the transpeptidase family.</text>
</comment>
<gene>
    <name evidence="13" type="ORF">G9403_02910</name>
</gene>
<sequence>MRSPKRHGSRRKTKKGSMSRIPVRLNVLMGIVILMLVALGWRLVNLQITDSAKYKTEVTSAESSIEKTNVQRGLIYDSTGKVLVTNKGSQAITYTKPRTITNKQMYKVANQVGKYVTIDTSSEQLSGANFAMYYIQSTKRAQKVAKASGTAAAPGTDAYVNALTKYVEKHQDQFTLTDAQLNKALIFQKMANAYSLSTVYLKESDVKQSEIANIGERQSKMPGVRVGIYYTRDYPGGNDIKSLIGATSTSKSGLPSDSVNELLTKGYSRDDIVGTSYLEKQYEDTLKGSKGRVKVTTGKDDKTTEETLYAGQAGGNLNLTINNKFQNDVEQILKDNIPSGYTTGAYAVVLNPKTGGVYASSGINRDSSTGSLTSDALSTVNQANVVGSVVKPATITTGFMNNVITPQNSTLTDQPIKVAGTAAKTSWWNQNGSGNMPLTADKALMMSSNTYVMQVMLKLGGLNYYEGMSLASLPTSVFQTMRDGFSRFGLGVKTGIDLPGEITGIRGSTSRSDIGKALDESFGQYDTYTTMQLAQYAATIANGGYRIRPHIVQAITTRDRNNNKITTTIPTEVMGTVNWTAAQRQMIWDGMNEVVHSSSSYATGTGLKDIKPAVSAKTGTAETFTDGHSTLTSSLISFVPNSDVAMAIVVPGVDQANENVNQKIAKAIYAAYWKDVQDSGSATK</sequence>
<keyword evidence="6" id="KW-0573">Peptidoglycan synthesis</keyword>
<dbReference type="Gene3D" id="3.40.710.10">
    <property type="entry name" value="DD-peptidase/beta-lactamase superfamily"/>
    <property type="match status" value="1"/>
</dbReference>
<dbReference type="GO" id="GO:0071972">
    <property type="term" value="F:peptidoglycan L,D-transpeptidase activity"/>
    <property type="evidence" value="ECO:0007669"/>
    <property type="project" value="TreeGrafter"/>
</dbReference>
<organism evidence="13 14">
    <name type="scientific">Weissella paramesenteroides</name>
    <name type="common">Leuconostoc paramesenteroides</name>
    <dbReference type="NCBI Taxonomy" id="1249"/>
    <lineage>
        <taxon>Bacteria</taxon>
        <taxon>Bacillati</taxon>
        <taxon>Bacillota</taxon>
        <taxon>Bacilli</taxon>
        <taxon>Lactobacillales</taxon>
        <taxon>Lactobacillaceae</taxon>
        <taxon>Weissella</taxon>
    </lineage>
</organism>
<keyword evidence="9" id="KW-0961">Cell wall biogenesis/degradation</keyword>
<dbReference type="EMBL" id="JAANXN010000003">
    <property type="protein sequence ID" value="MDF8370614.1"/>
    <property type="molecule type" value="Genomic_DNA"/>
</dbReference>
<dbReference type="SUPFAM" id="SSF56601">
    <property type="entry name" value="beta-lactamase/transpeptidase-like"/>
    <property type="match status" value="1"/>
</dbReference>
<name>A0A5M9ES03_WEIPA</name>
<dbReference type="KEGG" id="wpa:CO680_00945"/>
<evidence type="ECO:0000256" key="6">
    <source>
        <dbReference type="ARBA" id="ARBA00022984"/>
    </source>
</evidence>
<dbReference type="SUPFAM" id="SSF56519">
    <property type="entry name" value="Penicillin binding protein dimerisation domain"/>
    <property type="match status" value="1"/>
</dbReference>
<dbReference type="InterPro" id="IPR005311">
    <property type="entry name" value="PBP_dimer"/>
</dbReference>
<evidence type="ECO:0000259" key="12">
    <source>
        <dbReference type="Pfam" id="PF03717"/>
    </source>
</evidence>
<dbReference type="InterPro" id="IPR050515">
    <property type="entry name" value="Beta-lactam/transpept"/>
</dbReference>
<evidence type="ECO:0000256" key="10">
    <source>
        <dbReference type="SAM" id="Phobius"/>
    </source>
</evidence>
<dbReference type="GO" id="GO:0071555">
    <property type="term" value="P:cell wall organization"/>
    <property type="evidence" value="ECO:0007669"/>
    <property type="project" value="UniProtKB-KW"/>
</dbReference>
<comment type="subcellular location">
    <subcellularLocation>
        <location evidence="1">Cell membrane</location>
        <topology evidence="1">Single-pass membrane protein</topology>
    </subcellularLocation>
</comment>
<dbReference type="AlphaFoldDB" id="A0A5M9ES03"/>
<feature type="transmembrane region" description="Helical" evidence="10">
    <location>
        <begin position="21"/>
        <end position="41"/>
    </location>
</feature>
<evidence type="ECO:0000313" key="14">
    <source>
        <dbReference type="Proteomes" id="UP001215461"/>
    </source>
</evidence>
<dbReference type="GO" id="GO:0008360">
    <property type="term" value="P:regulation of cell shape"/>
    <property type="evidence" value="ECO:0007669"/>
    <property type="project" value="UniProtKB-KW"/>
</dbReference>
<dbReference type="Proteomes" id="UP001215461">
    <property type="component" value="Unassembled WGS sequence"/>
</dbReference>
<evidence type="ECO:0000259" key="11">
    <source>
        <dbReference type="Pfam" id="PF00905"/>
    </source>
</evidence>
<comment type="caution">
    <text evidence="13">The sequence shown here is derived from an EMBL/GenBank/DDBJ whole genome shotgun (WGS) entry which is preliminary data.</text>
</comment>
<dbReference type="Pfam" id="PF03717">
    <property type="entry name" value="PBP_dimer"/>
    <property type="match status" value="1"/>
</dbReference>
<evidence type="ECO:0000256" key="1">
    <source>
        <dbReference type="ARBA" id="ARBA00004162"/>
    </source>
</evidence>
<keyword evidence="4 10" id="KW-0812">Transmembrane</keyword>
<keyword evidence="5" id="KW-0133">Cell shape</keyword>
<evidence type="ECO:0000256" key="3">
    <source>
        <dbReference type="ARBA" id="ARBA00022475"/>
    </source>
</evidence>
<evidence type="ECO:0000256" key="7">
    <source>
        <dbReference type="ARBA" id="ARBA00022989"/>
    </source>
</evidence>
<keyword evidence="3" id="KW-1003">Cell membrane</keyword>
<dbReference type="InterPro" id="IPR036138">
    <property type="entry name" value="PBP_dimer_sf"/>
</dbReference>
<dbReference type="GO" id="GO:0008658">
    <property type="term" value="F:penicillin binding"/>
    <property type="evidence" value="ECO:0007669"/>
    <property type="project" value="InterPro"/>
</dbReference>
<keyword evidence="8 10" id="KW-0472">Membrane</keyword>
<dbReference type="RefSeq" id="WP_002827813.1">
    <property type="nucleotide sequence ID" value="NZ_CABKOP010000012.1"/>
</dbReference>
<dbReference type="PANTHER" id="PTHR30627:SF2">
    <property type="entry name" value="PEPTIDOGLYCAN D,D-TRANSPEPTIDASE MRDA"/>
    <property type="match status" value="1"/>
</dbReference>
<dbReference type="Pfam" id="PF00905">
    <property type="entry name" value="Transpeptidase"/>
    <property type="match status" value="1"/>
</dbReference>
<evidence type="ECO:0000256" key="5">
    <source>
        <dbReference type="ARBA" id="ARBA00022960"/>
    </source>
</evidence>
<dbReference type="Gene3D" id="1.10.10.1230">
    <property type="entry name" value="Penicillin-binding protein, N-terminal non-catalytic domain, head sub-domain"/>
    <property type="match status" value="1"/>
</dbReference>
<accession>A0A5M9ES03</accession>
<proteinExistence type="inferred from homology"/>
<protein>
    <submittedName>
        <fullName evidence="13">Penicillin-binding protein 2</fullName>
    </submittedName>
</protein>
<dbReference type="PANTHER" id="PTHR30627">
    <property type="entry name" value="PEPTIDOGLYCAN D,D-TRANSPEPTIDASE"/>
    <property type="match status" value="1"/>
</dbReference>